<keyword evidence="2" id="KW-1185">Reference proteome</keyword>
<accession>A0A4U3MAC0</accession>
<reference evidence="1 2" key="1">
    <citation type="submission" date="2019-04" db="EMBL/GenBank/DDBJ databases">
        <title>Herbidospora sp. NEAU-GS14.nov., a novel actinomycete isolated from soil.</title>
        <authorList>
            <person name="Han L."/>
        </authorList>
    </citation>
    <scope>NUCLEOTIDE SEQUENCE [LARGE SCALE GENOMIC DNA]</scope>
    <source>
        <strain evidence="1 2">NEAU-GS14</strain>
    </source>
</reference>
<evidence type="ECO:0000313" key="1">
    <source>
        <dbReference type="EMBL" id="TKK84617.1"/>
    </source>
</evidence>
<dbReference type="Proteomes" id="UP000308705">
    <property type="component" value="Unassembled WGS sequence"/>
</dbReference>
<name>A0A4U3MAC0_9ACTN</name>
<proteinExistence type="predicted"/>
<dbReference type="EMBL" id="SZQA01000033">
    <property type="protein sequence ID" value="TKK84617.1"/>
    <property type="molecule type" value="Genomic_DNA"/>
</dbReference>
<dbReference type="RefSeq" id="WP_137250201.1">
    <property type="nucleotide sequence ID" value="NZ_SZQA01000033.1"/>
</dbReference>
<comment type="caution">
    <text evidence="1">The sequence shown here is derived from an EMBL/GenBank/DDBJ whole genome shotgun (WGS) entry which is preliminary data.</text>
</comment>
<protein>
    <submittedName>
        <fullName evidence="1">Uncharacterized protein</fullName>
    </submittedName>
</protein>
<organism evidence="1 2">
    <name type="scientific">Herbidospora galbida</name>
    <dbReference type="NCBI Taxonomy" id="2575442"/>
    <lineage>
        <taxon>Bacteria</taxon>
        <taxon>Bacillati</taxon>
        <taxon>Actinomycetota</taxon>
        <taxon>Actinomycetes</taxon>
        <taxon>Streptosporangiales</taxon>
        <taxon>Streptosporangiaceae</taxon>
        <taxon>Herbidospora</taxon>
    </lineage>
</organism>
<sequence>MERKPSETMRILTIDTLERLNLSSAGNPRFKVTFTNGESAQTQSDASVNYGIENSEYRGVPLKVTFSPNGRITYIEVAKSQP</sequence>
<gene>
    <name evidence="1" type="ORF">FDA94_28730</name>
</gene>
<evidence type="ECO:0000313" key="2">
    <source>
        <dbReference type="Proteomes" id="UP000308705"/>
    </source>
</evidence>
<dbReference type="AlphaFoldDB" id="A0A4U3MAC0"/>
<dbReference type="OrthoDB" id="5197444at2"/>